<sequence length="140" mass="16331">MTSHRHGRAELRFVNLERISTDISPSSRRNQSSDSEEKLSDSYEDLEERELKASLEEQLPAQKSTALVELVHVQWKNVFWFTTRDQIITPFLQGALWGLASYYLTPYSRELGTKLRHFVPHKEGTFAGWLRTWGKSFMGR</sequence>
<proteinExistence type="predicted"/>
<accession>A0A8H7F078</accession>
<reference evidence="2 3" key="1">
    <citation type="journal article" name="Sci. Rep.">
        <title>Telomere-to-telomere assembled and centromere annotated genomes of the two main subspecies of the button mushroom Agaricus bisporus reveal especially polymorphic chromosome ends.</title>
        <authorList>
            <person name="Sonnenberg A.S.M."/>
            <person name="Sedaghat-Telgerd N."/>
            <person name="Lavrijssen B."/>
            <person name="Ohm R.A."/>
            <person name="Hendrickx P.M."/>
            <person name="Scholtmeijer K."/>
            <person name="Baars J.J.P."/>
            <person name="van Peer A."/>
        </authorList>
    </citation>
    <scope>NUCLEOTIDE SEQUENCE [LARGE SCALE GENOMIC DNA]</scope>
    <source>
        <strain evidence="2 3">H119_p4</strain>
    </source>
</reference>
<dbReference type="EMBL" id="JABXXO010000009">
    <property type="protein sequence ID" value="KAF7770827.1"/>
    <property type="molecule type" value="Genomic_DNA"/>
</dbReference>
<evidence type="ECO:0000313" key="2">
    <source>
        <dbReference type="EMBL" id="KAF7770827.1"/>
    </source>
</evidence>
<evidence type="ECO:0000313" key="3">
    <source>
        <dbReference type="Proteomes" id="UP000629468"/>
    </source>
</evidence>
<protein>
    <submittedName>
        <fullName evidence="2">Uncharacterized protein</fullName>
    </submittedName>
</protein>
<dbReference type="Proteomes" id="UP000629468">
    <property type="component" value="Unassembled WGS sequence"/>
</dbReference>
<evidence type="ECO:0000256" key="1">
    <source>
        <dbReference type="SAM" id="MobiDB-lite"/>
    </source>
</evidence>
<feature type="compositionally biased region" description="Low complexity" evidence="1">
    <location>
        <begin position="24"/>
        <end position="33"/>
    </location>
</feature>
<comment type="caution">
    <text evidence="2">The sequence shown here is derived from an EMBL/GenBank/DDBJ whole genome shotgun (WGS) entry which is preliminary data.</text>
</comment>
<gene>
    <name evidence="2" type="ORF">Agabi119p4_6801</name>
</gene>
<name>A0A8H7F078_AGABI</name>
<dbReference type="AlphaFoldDB" id="A0A8H7F078"/>
<feature type="region of interest" description="Disordered" evidence="1">
    <location>
        <begin position="22"/>
        <end position="45"/>
    </location>
</feature>
<organism evidence="2 3">
    <name type="scientific">Agaricus bisporus var. burnettii</name>
    <dbReference type="NCBI Taxonomy" id="192524"/>
    <lineage>
        <taxon>Eukaryota</taxon>
        <taxon>Fungi</taxon>
        <taxon>Dikarya</taxon>
        <taxon>Basidiomycota</taxon>
        <taxon>Agaricomycotina</taxon>
        <taxon>Agaricomycetes</taxon>
        <taxon>Agaricomycetidae</taxon>
        <taxon>Agaricales</taxon>
        <taxon>Agaricineae</taxon>
        <taxon>Agaricaceae</taxon>
        <taxon>Agaricus</taxon>
    </lineage>
</organism>